<proteinExistence type="predicted"/>
<dbReference type="InterPro" id="IPR004174">
    <property type="entry name" value="GpW"/>
</dbReference>
<organism evidence="1 2">
    <name type="scientific">Methylobacterium nodulans (strain LMG 21967 / CNCM I-2342 / ORS 2060)</name>
    <dbReference type="NCBI Taxonomy" id="460265"/>
    <lineage>
        <taxon>Bacteria</taxon>
        <taxon>Pseudomonadati</taxon>
        <taxon>Pseudomonadota</taxon>
        <taxon>Alphaproteobacteria</taxon>
        <taxon>Hyphomicrobiales</taxon>
        <taxon>Methylobacteriaceae</taxon>
        <taxon>Methylobacterium</taxon>
    </lineage>
</organism>
<reference evidence="1 2" key="1">
    <citation type="submission" date="2009-01" db="EMBL/GenBank/DDBJ databases">
        <title>Complete sequence of chromosome of Methylobacterium nodulans ORS 2060.</title>
        <authorList>
            <consortium name="US DOE Joint Genome Institute"/>
            <person name="Lucas S."/>
            <person name="Copeland A."/>
            <person name="Lapidus A."/>
            <person name="Glavina del Rio T."/>
            <person name="Dalin E."/>
            <person name="Tice H."/>
            <person name="Bruce D."/>
            <person name="Goodwin L."/>
            <person name="Pitluck S."/>
            <person name="Sims D."/>
            <person name="Brettin T."/>
            <person name="Detter J.C."/>
            <person name="Han C."/>
            <person name="Larimer F."/>
            <person name="Land M."/>
            <person name="Hauser L."/>
            <person name="Kyrpides N."/>
            <person name="Ivanova N."/>
            <person name="Marx C.J."/>
            <person name="Richardson P."/>
        </authorList>
    </citation>
    <scope>NUCLEOTIDE SEQUENCE [LARGE SCALE GENOMIC DNA]</scope>
    <source>
        <strain evidence="2">LMG 21967 / CNCM I-2342 / ORS 2060</strain>
    </source>
</reference>
<dbReference type="SUPFAM" id="SSF64210">
    <property type="entry name" value="Head-to-tail joining protein W, gpW"/>
    <property type="match status" value="1"/>
</dbReference>
<gene>
    <name evidence="1" type="ordered locus">Mnod_0597</name>
</gene>
<sequence length="75" mass="8280">MVTQAMLDEARAAYHQIVTGQGVQEARQDGNGTVRWHAASLAELRRYINQLETALGLPATDWSGGTRTPARRVLF</sequence>
<dbReference type="GO" id="GO:0019058">
    <property type="term" value="P:viral life cycle"/>
    <property type="evidence" value="ECO:0007669"/>
    <property type="project" value="InterPro"/>
</dbReference>
<dbReference type="KEGG" id="mno:Mnod_0597"/>
<dbReference type="Proteomes" id="UP000008207">
    <property type="component" value="Chromosome"/>
</dbReference>
<protein>
    <submittedName>
        <fullName evidence="1">Head-to-tail joining protein W gpW family protein</fullName>
    </submittedName>
</protein>
<dbReference type="Pfam" id="PF02831">
    <property type="entry name" value="gpW"/>
    <property type="match status" value="1"/>
</dbReference>
<evidence type="ECO:0000313" key="2">
    <source>
        <dbReference type="Proteomes" id="UP000008207"/>
    </source>
</evidence>
<dbReference type="AlphaFoldDB" id="B8IDR2"/>
<dbReference type="RefSeq" id="WP_015927343.1">
    <property type="nucleotide sequence ID" value="NC_011894.1"/>
</dbReference>
<dbReference type="Gene3D" id="3.30.1580.10">
    <property type="entry name" value="Head-to-tail joining protein W"/>
    <property type="match status" value="1"/>
</dbReference>
<dbReference type="STRING" id="460265.Mnod_0597"/>
<keyword evidence="2" id="KW-1185">Reference proteome</keyword>
<evidence type="ECO:0000313" key="1">
    <source>
        <dbReference type="EMBL" id="ACL55634.1"/>
    </source>
</evidence>
<dbReference type="InterPro" id="IPR036626">
    <property type="entry name" value="GpW_sf"/>
</dbReference>
<name>B8IDR2_METNO</name>
<dbReference type="HOGENOM" id="CLU_197606_1_0_5"/>
<dbReference type="EMBL" id="CP001349">
    <property type="protein sequence ID" value="ACL55634.1"/>
    <property type="molecule type" value="Genomic_DNA"/>
</dbReference>
<accession>B8IDR2</accession>